<sequence>MVVCGCFRCSRASQWQCWMSSEYECLALRQRVLGLVGLRLARIEGKGLKAMKGTRLRFLAHKSVSYTAPIYPAKVTRAGSDSAETKIKVLSAVHPASTCDCFDSAKTRNSNAARVTSIFTRRSRRANAREQSDQSQRPGRAMLPAQIQRPAAVSSSKRY</sequence>
<organism evidence="2 3">
    <name type="scientific">Massariosphaeria phaeospora</name>
    <dbReference type="NCBI Taxonomy" id="100035"/>
    <lineage>
        <taxon>Eukaryota</taxon>
        <taxon>Fungi</taxon>
        <taxon>Dikarya</taxon>
        <taxon>Ascomycota</taxon>
        <taxon>Pezizomycotina</taxon>
        <taxon>Dothideomycetes</taxon>
        <taxon>Pleosporomycetidae</taxon>
        <taxon>Pleosporales</taxon>
        <taxon>Pleosporales incertae sedis</taxon>
        <taxon>Massariosphaeria</taxon>
    </lineage>
</organism>
<evidence type="ECO:0000313" key="2">
    <source>
        <dbReference type="EMBL" id="KAF2870706.1"/>
    </source>
</evidence>
<dbReference type="AlphaFoldDB" id="A0A7C8I6Q5"/>
<evidence type="ECO:0000256" key="1">
    <source>
        <dbReference type="SAM" id="MobiDB-lite"/>
    </source>
</evidence>
<protein>
    <submittedName>
        <fullName evidence="2">Uncharacterized protein</fullName>
    </submittedName>
</protein>
<accession>A0A7C8I6Q5</accession>
<reference evidence="2 3" key="1">
    <citation type="submission" date="2020-01" db="EMBL/GenBank/DDBJ databases">
        <authorList>
            <consortium name="DOE Joint Genome Institute"/>
            <person name="Haridas S."/>
            <person name="Albert R."/>
            <person name="Binder M."/>
            <person name="Bloem J."/>
            <person name="Labutti K."/>
            <person name="Salamov A."/>
            <person name="Andreopoulos B."/>
            <person name="Baker S.E."/>
            <person name="Barry K."/>
            <person name="Bills G."/>
            <person name="Bluhm B.H."/>
            <person name="Cannon C."/>
            <person name="Castanera R."/>
            <person name="Culley D.E."/>
            <person name="Daum C."/>
            <person name="Ezra D."/>
            <person name="Gonzalez J.B."/>
            <person name="Henrissat B."/>
            <person name="Kuo A."/>
            <person name="Liang C."/>
            <person name="Lipzen A."/>
            <person name="Lutzoni F."/>
            <person name="Magnuson J."/>
            <person name="Mondo S."/>
            <person name="Nolan M."/>
            <person name="Ohm R."/>
            <person name="Pangilinan J."/>
            <person name="Park H.-J.H."/>
            <person name="Ramirez L."/>
            <person name="Alfaro M."/>
            <person name="Sun H."/>
            <person name="Tritt A."/>
            <person name="Yoshinaga Y."/>
            <person name="Zwiers L.-H.L."/>
            <person name="Turgeon B.G."/>
            <person name="Goodwin S.B."/>
            <person name="Spatafora J.W."/>
            <person name="Crous P.W."/>
            <person name="Grigoriev I.V."/>
        </authorList>
    </citation>
    <scope>NUCLEOTIDE SEQUENCE [LARGE SCALE GENOMIC DNA]</scope>
    <source>
        <strain evidence="2 3">CBS 611.86</strain>
    </source>
</reference>
<gene>
    <name evidence="2" type="ORF">BDV95DRAFT_66408</name>
</gene>
<feature type="region of interest" description="Disordered" evidence="1">
    <location>
        <begin position="122"/>
        <end position="159"/>
    </location>
</feature>
<evidence type="ECO:0000313" key="3">
    <source>
        <dbReference type="Proteomes" id="UP000481861"/>
    </source>
</evidence>
<keyword evidence="3" id="KW-1185">Reference proteome</keyword>
<dbReference type="Proteomes" id="UP000481861">
    <property type="component" value="Unassembled WGS sequence"/>
</dbReference>
<comment type="caution">
    <text evidence="2">The sequence shown here is derived from an EMBL/GenBank/DDBJ whole genome shotgun (WGS) entry which is preliminary data.</text>
</comment>
<dbReference type="EMBL" id="JAADJZ010000013">
    <property type="protein sequence ID" value="KAF2870706.1"/>
    <property type="molecule type" value="Genomic_DNA"/>
</dbReference>
<proteinExistence type="predicted"/>
<name>A0A7C8I6Q5_9PLEO</name>